<dbReference type="OMA" id="GERNCEY"/>
<name>L2GU45_VAVCU</name>
<proteinExistence type="predicted"/>
<dbReference type="HOGENOM" id="CLU_1020133_0_0_1"/>
<dbReference type="AlphaFoldDB" id="L2GU45"/>
<dbReference type="Proteomes" id="UP000011081">
    <property type="component" value="Unassembled WGS sequence"/>
</dbReference>
<gene>
    <name evidence="1" type="ORF">VCUG_01343</name>
</gene>
<sequence length="273" mass="31616">MFMIAIFLIRKDLNKKKKTESMLHPRVEKMKIGEKSGEYECEKKRGVIRTEVSTGAHENNPKYLYKQNDLSGKDRNGSIDYVHALSVDTEKSCENSRLRAATDGTDLQHRNMRLHIALNGKKNGNCENRREYAFLGNNGNYQASNRVSVAMYKSERNGVPGREPPRHSRYEKMPVNRFLKPYLGKLEFIAPHRKSFTFTNVKFYDKEKKMHIDKYGRNEPCIKHGSGPPLPNERFGKVNATINSYDRTHHANRSFIIQEAAQALLILKYNHEK</sequence>
<dbReference type="GeneID" id="19879222"/>
<dbReference type="VEuPathDB" id="MicrosporidiaDB:VCUG_01343"/>
<evidence type="ECO:0000313" key="1">
    <source>
        <dbReference type="EMBL" id="ELA47154.1"/>
    </source>
</evidence>
<dbReference type="InParanoid" id="L2GU45"/>
<evidence type="ECO:0000313" key="2">
    <source>
        <dbReference type="Proteomes" id="UP000011081"/>
    </source>
</evidence>
<dbReference type="OrthoDB" id="10504003at2759"/>
<organism evidence="1 2">
    <name type="scientific">Vavraia culicis (isolate floridensis)</name>
    <name type="common">Microsporidian parasite</name>
    <dbReference type="NCBI Taxonomy" id="948595"/>
    <lineage>
        <taxon>Eukaryota</taxon>
        <taxon>Fungi</taxon>
        <taxon>Fungi incertae sedis</taxon>
        <taxon>Microsporidia</taxon>
        <taxon>Pleistophoridae</taxon>
        <taxon>Vavraia</taxon>
    </lineage>
</organism>
<accession>L2GU45</accession>
<keyword evidence="2" id="KW-1185">Reference proteome</keyword>
<reference evidence="2" key="1">
    <citation type="submission" date="2011-03" db="EMBL/GenBank/DDBJ databases">
        <title>The genome sequence of Vavraia culicis strain floridensis.</title>
        <authorList>
            <consortium name="The Broad Institute Genome Sequencing Platform"/>
            <person name="Cuomo C."/>
            <person name="Becnel J."/>
            <person name="Sanscrainte N."/>
            <person name="Young S.K."/>
            <person name="Zeng Q."/>
            <person name="Gargeya S."/>
            <person name="Fitzgerald M."/>
            <person name="Haas B."/>
            <person name="Abouelleil A."/>
            <person name="Alvarado L."/>
            <person name="Arachchi H.M."/>
            <person name="Berlin A."/>
            <person name="Chapman S.B."/>
            <person name="Gearin G."/>
            <person name="Goldberg J."/>
            <person name="Griggs A."/>
            <person name="Gujja S."/>
            <person name="Hansen M."/>
            <person name="Heiman D."/>
            <person name="Howarth C."/>
            <person name="Larimer J."/>
            <person name="Lui A."/>
            <person name="MacDonald P.J.P."/>
            <person name="McCowen C."/>
            <person name="Montmayeur A."/>
            <person name="Murphy C."/>
            <person name="Neiman D."/>
            <person name="Pearson M."/>
            <person name="Priest M."/>
            <person name="Roberts A."/>
            <person name="Saif S."/>
            <person name="Shea T."/>
            <person name="Sisk P."/>
            <person name="Stolte C."/>
            <person name="Sykes S."/>
            <person name="Wortman J."/>
            <person name="Nusbaum C."/>
            <person name="Birren B."/>
        </authorList>
    </citation>
    <scope>NUCLEOTIDE SEQUENCE [LARGE SCALE GENOMIC DNA]</scope>
    <source>
        <strain evidence="2">floridensis</strain>
    </source>
</reference>
<dbReference type="EMBL" id="GL877423">
    <property type="protein sequence ID" value="ELA47154.1"/>
    <property type="molecule type" value="Genomic_DNA"/>
</dbReference>
<dbReference type="RefSeq" id="XP_008074361.1">
    <property type="nucleotide sequence ID" value="XM_008076170.1"/>
</dbReference>
<protein>
    <submittedName>
        <fullName evidence="1">Uncharacterized protein</fullName>
    </submittedName>
</protein>